<feature type="transmembrane region" description="Helical" evidence="1">
    <location>
        <begin position="143"/>
        <end position="161"/>
    </location>
</feature>
<comment type="caution">
    <text evidence="2">The sequence shown here is derived from an EMBL/GenBank/DDBJ whole genome shotgun (WGS) entry which is preliminary data.</text>
</comment>
<feature type="non-terminal residue" evidence="2">
    <location>
        <position position="191"/>
    </location>
</feature>
<protein>
    <recommendedName>
        <fullName evidence="4">Glycosyltransferase RgtA/B/C/D-like domain-containing protein</fullName>
    </recommendedName>
</protein>
<organism evidence="2 3">
    <name type="scientific">Kouleothrix aurantiaca</name>
    <dbReference type="NCBI Taxonomy" id="186479"/>
    <lineage>
        <taxon>Bacteria</taxon>
        <taxon>Bacillati</taxon>
        <taxon>Chloroflexota</taxon>
        <taxon>Chloroflexia</taxon>
        <taxon>Chloroflexales</taxon>
        <taxon>Roseiflexineae</taxon>
        <taxon>Roseiflexaceae</taxon>
        <taxon>Kouleothrix</taxon>
    </lineage>
</organism>
<keyword evidence="1" id="KW-1133">Transmembrane helix</keyword>
<dbReference type="Proteomes" id="UP000050509">
    <property type="component" value="Unassembled WGS sequence"/>
</dbReference>
<reference evidence="2 3" key="1">
    <citation type="submission" date="2015-09" db="EMBL/GenBank/DDBJ databases">
        <title>Draft genome sequence of Kouleothrix aurantiaca JCM 19913.</title>
        <authorList>
            <person name="Hemp J."/>
        </authorList>
    </citation>
    <scope>NUCLEOTIDE SEQUENCE [LARGE SCALE GENOMIC DNA]</scope>
    <source>
        <strain evidence="2 3">COM-B</strain>
    </source>
</reference>
<name>A0A0N8PQD5_9CHLR</name>
<keyword evidence="1" id="KW-0812">Transmembrane</keyword>
<proteinExistence type="predicted"/>
<accession>A0A0N8PQD5</accession>
<dbReference type="AlphaFoldDB" id="A0A0N8PQD5"/>
<keyword evidence="3" id="KW-1185">Reference proteome</keyword>
<evidence type="ECO:0008006" key="4">
    <source>
        <dbReference type="Google" id="ProtNLM"/>
    </source>
</evidence>
<keyword evidence="1" id="KW-0472">Membrane</keyword>
<feature type="transmembrane region" description="Helical" evidence="1">
    <location>
        <begin position="173"/>
        <end position="190"/>
    </location>
</feature>
<dbReference type="EMBL" id="LJCR01003503">
    <property type="protein sequence ID" value="KPV46821.1"/>
    <property type="molecule type" value="Genomic_DNA"/>
</dbReference>
<gene>
    <name evidence="2" type="ORF">SE17_42970</name>
</gene>
<feature type="transmembrane region" description="Helical" evidence="1">
    <location>
        <begin position="65"/>
        <end position="83"/>
    </location>
</feature>
<evidence type="ECO:0000313" key="2">
    <source>
        <dbReference type="EMBL" id="KPV46821.1"/>
    </source>
</evidence>
<sequence length="191" mass="21667">MSFFACFLCAYLLYRCVSPGWLPLALLCGAATFYSYANGQGAMLAVGMLLLVSDLRYHLRQSWRTLVTAALLLVLLATPYIRFRVLHPEAVAYHLQTLDSYWLRPFPLRQKLLLFGQTYLQGISPLYWFPPNDTDLVRHQMKGMGHLSVLALPFVLIGFLVCLRRWRQPEYRAVLAALLAAPFSASLVAIL</sequence>
<evidence type="ECO:0000256" key="1">
    <source>
        <dbReference type="SAM" id="Phobius"/>
    </source>
</evidence>
<evidence type="ECO:0000313" key="3">
    <source>
        <dbReference type="Proteomes" id="UP000050509"/>
    </source>
</evidence>